<feature type="domain" description="UspA" evidence="2">
    <location>
        <begin position="160"/>
        <end position="281"/>
    </location>
</feature>
<dbReference type="PRINTS" id="PR01438">
    <property type="entry name" value="UNVRSLSTRESS"/>
</dbReference>
<dbReference type="STRING" id="287098.SAMN05421665_2529"/>
<reference evidence="4" key="1">
    <citation type="submission" date="2017-01" db="EMBL/GenBank/DDBJ databases">
        <authorList>
            <person name="Varghese N."/>
            <person name="Submissions S."/>
        </authorList>
    </citation>
    <scope>NUCLEOTIDE SEQUENCE [LARGE SCALE GENOMIC DNA]</scope>
    <source>
        <strain evidence="4">DSM 29591</strain>
    </source>
</reference>
<dbReference type="SUPFAM" id="SSF52402">
    <property type="entry name" value="Adenine nucleotide alpha hydrolases-like"/>
    <property type="match status" value="1"/>
</dbReference>
<accession>A0A1R3X9E4</accession>
<dbReference type="PANTHER" id="PTHR46268:SF15">
    <property type="entry name" value="UNIVERSAL STRESS PROTEIN HP_0031"/>
    <property type="match status" value="1"/>
</dbReference>
<dbReference type="Proteomes" id="UP000186997">
    <property type="component" value="Unassembled WGS sequence"/>
</dbReference>
<organism evidence="3 4">
    <name type="scientific">Yoonia rosea</name>
    <dbReference type="NCBI Taxonomy" id="287098"/>
    <lineage>
        <taxon>Bacteria</taxon>
        <taxon>Pseudomonadati</taxon>
        <taxon>Pseudomonadota</taxon>
        <taxon>Alphaproteobacteria</taxon>
        <taxon>Rhodobacterales</taxon>
        <taxon>Paracoccaceae</taxon>
        <taxon>Yoonia</taxon>
    </lineage>
</organism>
<dbReference type="CDD" id="cd00293">
    <property type="entry name" value="USP-like"/>
    <property type="match status" value="1"/>
</dbReference>
<dbReference type="InterPro" id="IPR006016">
    <property type="entry name" value="UspA"/>
</dbReference>
<dbReference type="AlphaFoldDB" id="A0A1R3X9E4"/>
<dbReference type="PANTHER" id="PTHR46268">
    <property type="entry name" value="STRESS RESPONSE PROTEIN NHAX"/>
    <property type="match status" value="1"/>
</dbReference>
<dbReference type="RefSeq" id="WP_076660233.1">
    <property type="nucleotide sequence ID" value="NZ_FTPR01000002.1"/>
</dbReference>
<dbReference type="InterPro" id="IPR006015">
    <property type="entry name" value="Universal_stress_UspA"/>
</dbReference>
<proteinExistence type="inferred from homology"/>
<comment type="similarity">
    <text evidence="1">Belongs to the universal stress protein A family.</text>
</comment>
<evidence type="ECO:0000256" key="1">
    <source>
        <dbReference type="ARBA" id="ARBA00008791"/>
    </source>
</evidence>
<dbReference type="Pfam" id="PF00582">
    <property type="entry name" value="Usp"/>
    <property type="match status" value="1"/>
</dbReference>
<dbReference type="OrthoDB" id="9804721at2"/>
<evidence type="ECO:0000259" key="2">
    <source>
        <dbReference type="Pfam" id="PF00582"/>
    </source>
</evidence>
<evidence type="ECO:0000313" key="4">
    <source>
        <dbReference type="Proteomes" id="UP000186997"/>
    </source>
</evidence>
<keyword evidence="4" id="KW-1185">Reference proteome</keyword>
<gene>
    <name evidence="3" type="ORF">SAMN05421665_2529</name>
</gene>
<dbReference type="EMBL" id="FTPR01000002">
    <property type="protein sequence ID" value="SIT87790.1"/>
    <property type="molecule type" value="Genomic_DNA"/>
</dbReference>
<sequence length="283" mass="30322">MKNATFFALQGPEGTPADLASIVDAAEANGGRLSVLHVGAVPILTYAIAATPYGIPVIPEGWLGERDEMNKRLAARQEEMRTCLTRESLTGEVATLCAEPTALHDIVAVRSLFADVSIVLNSLRDDETAFNDIVYGLLFKAPGPLMLNVEKGSKALAPENVLLAWDNSIPAARAVRAALPLLKTAKEVTIATFDADPSRWGDGESPGADLATWLSHHGCTVTVQEYVTGSKTVAEAILNRAQETTADLVVMGAYGRSRWNERFFGGTTETMIAQQDMAVLLSH</sequence>
<evidence type="ECO:0000313" key="3">
    <source>
        <dbReference type="EMBL" id="SIT87790.1"/>
    </source>
</evidence>
<protein>
    <submittedName>
        <fullName evidence="3">Universal stress protein family protein</fullName>
    </submittedName>
</protein>
<dbReference type="Gene3D" id="3.40.50.12370">
    <property type="match status" value="1"/>
</dbReference>
<name>A0A1R3X9E4_9RHOB</name>